<proteinExistence type="predicted"/>
<dbReference type="EMBL" id="CM004397">
    <property type="protein sequence ID" value="OAY37451.1"/>
    <property type="molecule type" value="Genomic_DNA"/>
</dbReference>
<evidence type="ECO:0000313" key="1">
    <source>
        <dbReference type="EMBL" id="OAY37451.1"/>
    </source>
</evidence>
<gene>
    <name evidence="1" type="ORF">MANES_11G102700</name>
</gene>
<dbReference type="AlphaFoldDB" id="A0A2C9UZU8"/>
<organism evidence="1">
    <name type="scientific">Manihot esculenta</name>
    <name type="common">Cassava</name>
    <name type="synonym">Jatropha manihot</name>
    <dbReference type="NCBI Taxonomy" id="3983"/>
    <lineage>
        <taxon>Eukaryota</taxon>
        <taxon>Viridiplantae</taxon>
        <taxon>Streptophyta</taxon>
        <taxon>Embryophyta</taxon>
        <taxon>Tracheophyta</taxon>
        <taxon>Spermatophyta</taxon>
        <taxon>Magnoliopsida</taxon>
        <taxon>eudicotyledons</taxon>
        <taxon>Gunneridae</taxon>
        <taxon>Pentapetalae</taxon>
        <taxon>rosids</taxon>
        <taxon>fabids</taxon>
        <taxon>Malpighiales</taxon>
        <taxon>Euphorbiaceae</taxon>
        <taxon>Crotonoideae</taxon>
        <taxon>Manihoteae</taxon>
        <taxon>Manihot</taxon>
    </lineage>
</organism>
<protein>
    <submittedName>
        <fullName evidence="1">Uncharacterized protein</fullName>
    </submittedName>
</protein>
<accession>A0A2C9UZU8</accession>
<name>A0A2C9UZU8_MANES</name>
<reference evidence="1" key="1">
    <citation type="submission" date="2016-02" db="EMBL/GenBank/DDBJ databases">
        <title>WGS assembly of Manihot esculenta.</title>
        <authorList>
            <person name="Bredeson J.V."/>
            <person name="Prochnik S.E."/>
            <person name="Lyons J.B."/>
            <person name="Schmutz J."/>
            <person name="Grimwood J."/>
            <person name="Vrebalov J."/>
            <person name="Bart R.S."/>
            <person name="Amuge T."/>
            <person name="Ferguson M.E."/>
            <person name="Green R."/>
            <person name="Putnam N."/>
            <person name="Stites J."/>
            <person name="Rounsley S."/>
            <person name="Rokhsar D.S."/>
        </authorList>
    </citation>
    <scope>NUCLEOTIDE SEQUENCE [LARGE SCALE GENOMIC DNA]</scope>
    <source>
        <tissue evidence="1">Leaf</tissue>
    </source>
</reference>
<sequence length="37" mass="4366">MGGVSNFLRKGFSYNMRILYYYILHLNLLIPPPVHDI</sequence>